<name>A0A9W8S9T0_9HYPO</name>
<feature type="signal peptide" evidence="1">
    <location>
        <begin position="1"/>
        <end position="21"/>
    </location>
</feature>
<keyword evidence="3" id="KW-1185">Reference proteome</keyword>
<evidence type="ECO:0008006" key="4">
    <source>
        <dbReference type="Google" id="ProtNLM"/>
    </source>
</evidence>
<sequence length="467" mass="51875">MLSLTVNSLVALATLPQLVLSSAIERRQTSSNTATVDLSKGRGSPQHLASGIIYGMPDSGFGQSPNQIPDHFYSDMGFNYARAGGAQIDQGGWIWGKAAYAARFKSTKENYVKARQFGAKFQILPHDIWGTDHANSTTAWPGDNGDWTDYDKFLNQLLDDLQINNMLDGLDFDIWNEPDIGFWARSQDQYLEMWKRTYQRIRSSSAFNKVPLVGPSSAGQPSTSNSWWVAFVKYVVANKVVPDQWTWHDEPGDVAKDHDNWAVLRKQYNAPDNQVNINEYAVFSQQVASGAAWWISRLERYNYIGLRGNWIMGCGLHDFMASLLAKSDDNSCTGGGYVPNGEYQVYQYYKKDMTGTRATTTGSGDGKMDVFTTIGTDKVRVLTGVNIATGTWYITINNLSSVGLPTSGSLAIHTYGFVDKGHYGQVSAPTDRGVYSHQYSGNSVTFPVYQTDVDKNTAWAFEFAVSH</sequence>
<evidence type="ECO:0000313" key="2">
    <source>
        <dbReference type="EMBL" id="KAJ4267008.1"/>
    </source>
</evidence>
<gene>
    <name evidence="2" type="ORF">NW762_003106</name>
</gene>
<feature type="chain" id="PRO_5040725999" description="Glycoside hydrolase family 39 protein" evidence="1">
    <location>
        <begin position="22"/>
        <end position="467"/>
    </location>
</feature>
<keyword evidence="1" id="KW-0732">Signal</keyword>
<accession>A0A9W8S9T0</accession>
<reference evidence="2" key="1">
    <citation type="submission" date="2022-09" db="EMBL/GenBank/DDBJ databases">
        <title>Fusarium specimens isolated from Avocado Roots.</title>
        <authorList>
            <person name="Stajich J."/>
            <person name="Roper C."/>
            <person name="Heimlech-Rivalta G."/>
        </authorList>
    </citation>
    <scope>NUCLEOTIDE SEQUENCE</scope>
    <source>
        <strain evidence="2">CF00136</strain>
    </source>
</reference>
<dbReference type="AlphaFoldDB" id="A0A9W8S9T0"/>
<dbReference type="Proteomes" id="UP001152049">
    <property type="component" value="Unassembled WGS sequence"/>
</dbReference>
<organism evidence="2 3">
    <name type="scientific">Fusarium torreyae</name>
    <dbReference type="NCBI Taxonomy" id="1237075"/>
    <lineage>
        <taxon>Eukaryota</taxon>
        <taxon>Fungi</taxon>
        <taxon>Dikarya</taxon>
        <taxon>Ascomycota</taxon>
        <taxon>Pezizomycotina</taxon>
        <taxon>Sordariomycetes</taxon>
        <taxon>Hypocreomycetidae</taxon>
        <taxon>Hypocreales</taxon>
        <taxon>Nectriaceae</taxon>
        <taxon>Fusarium</taxon>
    </lineage>
</organism>
<dbReference type="EMBL" id="JAOQAZ010000004">
    <property type="protein sequence ID" value="KAJ4267008.1"/>
    <property type="molecule type" value="Genomic_DNA"/>
</dbReference>
<proteinExistence type="predicted"/>
<dbReference type="Gene3D" id="3.20.20.80">
    <property type="entry name" value="Glycosidases"/>
    <property type="match status" value="1"/>
</dbReference>
<dbReference type="SUPFAM" id="SSF51445">
    <property type="entry name" value="(Trans)glycosidases"/>
    <property type="match status" value="1"/>
</dbReference>
<comment type="caution">
    <text evidence="2">The sequence shown here is derived from an EMBL/GenBank/DDBJ whole genome shotgun (WGS) entry which is preliminary data.</text>
</comment>
<protein>
    <recommendedName>
        <fullName evidence="4">Glycoside hydrolase family 39 protein</fullName>
    </recommendedName>
</protein>
<dbReference type="InterPro" id="IPR017853">
    <property type="entry name" value="GH"/>
</dbReference>
<evidence type="ECO:0000256" key="1">
    <source>
        <dbReference type="SAM" id="SignalP"/>
    </source>
</evidence>
<dbReference type="OrthoDB" id="3445803at2759"/>
<evidence type="ECO:0000313" key="3">
    <source>
        <dbReference type="Proteomes" id="UP001152049"/>
    </source>
</evidence>